<evidence type="ECO:0000313" key="2">
    <source>
        <dbReference type="Proteomes" id="UP000061660"/>
    </source>
</evidence>
<dbReference type="EMBL" id="CP013652">
    <property type="protein sequence ID" value="ALS24087.1"/>
    <property type="molecule type" value="Genomic_DNA"/>
</dbReference>
<proteinExistence type="predicted"/>
<dbReference type="Proteomes" id="UP000061660">
    <property type="component" value="Chromosome"/>
</dbReference>
<dbReference type="PATRIC" id="fig|162209.4.peg.3995"/>
<dbReference type="OrthoDB" id="7870017at2"/>
<protein>
    <submittedName>
        <fullName evidence="1">Branched-chain amino acid ABC transporter</fullName>
    </submittedName>
</protein>
<gene>
    <name evidence="1" type="ORF">IJ22_37490</name>
</gene>
<accession>A0A0U2VX76</accession>
<sequence length="109" mass="12133">MEVRWDILLIIIGASLVTFIPRVVPLMVLSRIPLPDWALQWLKHVPIAVMAALVGQELFVSDSKLVLWKNVDLAAGLLTFIVAIKTRSLLWTVIAGTACAMVLRMVFHS</sequence>
<organism evidence="1 2">
    <name type="scientific">Paenibacillus naphthalenovorans</name>
    <dbReference type="NCBI Taxonomy" id="162209"/>
    <lineage>
        <taxon>Bacteria</taxon>
        <taxon>Bacillati</taxon>
        <taxon>Bacillota</taxon>
        <taxon>Bacilli</taxon>
        <taxon>Bacillales</taxon>
        <taxon>Paenibacillaceae</taxon>
        <taxon>Paenibacillus</taxon>
    </lineage>
</organism>
<dbReference type="InterPro" id="IPR008407">
    <property type="entry name" value="Brnchd-chn_aa_trnsp_AzlD"/>
</dbReference>
<reference evidence="1 2" key="2">
    <citation type="journal article" date="2016" name="Genome Announc.">
        <title>Complete Genome Sequences of Two Interactive Moderate Thermophiles, Paenibacillus napthalenovorans 32O-Y and Paenibacillus sp. 32O-W.</title>
        <authorList>
            <person name="Butler R.R.III."/>
            <person name="Wang J."/>
            <person name="Stark B.C."/>
            <person name="Pombert J.F."/>
        </authorList>
    </citation>
    <scope>NUCLEOTIDE SEQUENCE [LARGE SCALE GENOMIC DNA]</scope>
    <source>
        <strain evidence="1 2">32O-Y</strain>
    </source>
</reference>
<reference evidence="2" key="1">
    <citation type="submission" date="2015-12" db="EMBL/GenBank/DDBJ databases">
        <title>Complete genome sequences of two moderately thermophilic Paenibacillus species.</title>
        <authorList>
            <person name="Butler R.III."/>
            <person name="Wang J."/>
            <person name="Stark B.C."/>
            <person name="Pombert J.-F."/>
        </authorList>
    </citation>
    <scope>NUCLEOTIDE SEQUENCE [LARGE SCALE GENOMIC DNA]</scope>
    <source>
        <strain evidence="2">32O-Y</strain>
    </source>
</reference>
<dbReference type="STRING" id="162209.IJ22_37490"/>
<keyword evidence="2" id="KW-1185">Reference proteome</keyword>
<dbReference type="KEGG" id="pnp:IJ22_37490"/>
<dbReference type="Pfam" id="PF05437">
    <property type="entry name" value="AzlD"/>
    <property type="match status" value="1"/>
</dbReference>
<name>A0A0U2VX76_9BACL</name>
<dbReference type="AlphaFoldDB" id="A0A0U2VX76"/>
<dbReference type="RefSeq" id="WP_054818190.1">
    <property type="nucleotide sequence ID" value="NZ_BJCS01000005.1"/>
</dbReference>
<evidence type="ECO:0000313" key="1">
    <source>
        <dbReference type="EMBL" id="ALS24087.1"/>
    </source>
</evidence>